<keyword evidence="2" id="KW-1185">Reference proteome</keyword>
<sequence length="283" mass="32698">MAYPLQHIPMDDTIINLFETHVGELGAIDVAKDYLDALFSLANSCWNSAYEWEVREVWEKSLSHYLELLRLDVGHHCETRFRVPFILLYLNRDDDAYCFMRYWLNFGAEDDDTILARHASYCQGDWLYPVEPDCRSNDIAEESSSKLEETHYTLPHLVALAIIKMRIVATGKAISETLDFTFQETACKNVEEVRPIVQEFLFGFDINSQRQQLDTILDLIHHGDPSLLSTILESIHISETRRPVELVDALNYHNGSFKDFILLNSLRSFLRVPGAIDILRQRG</sequence>
<dbReference type="EMBL" id="BDSP01000228">
    <property type="protein sequence ID" value="GAX25584.1"/>
    <property type="molecule type" value="Genomic_DNA"/>
</dbReference>
<comment type="caution">
    <text evidence="1">The sequence shown here is derived from an EMBL/GenBank/DDBJ whole genome shotgun (WGS) entry which is preliminary data.</text>
</comment>
<dbReference type="OrthoDB" id="5952526at2759"/>
<name>A0A1Z5KGY5_FISSO</name>
<proteinExistence type="predicted"/>
<gene>
    <name evidence="1" type="ORF">FisN_28Hh054</name>
</gene>
<accession>A0A1Z5KGY5</accession>
<organism evidence="1 2">
    <name type="scientific">Fistulifera solaris</name>
    <name type="common">Oleaginous diatom</name>
    <dbReference type="NCBI Taxonomy" id="1519565"/>
    <lineage>
        <taxon>Eukaryota</taxon>
        <taxon>Sar</taxon>
        <taxon>Stramenopiles</taxon>
        <taxon>Ochrophyta</taxon>
        <taxon>Bacillariophyta</taxon>
        <taxon>Bacillariophyceae</taxon>
        <taxon>Bacillariophycidae</taxon>
        <taxon>Naviculales</taxon>
        <taxon>Naviculaceae</taxon>
        <taxon>Fistulifera</taxon>
    </lineage>
</organism>
<reference evidence="1 2" key="1">
    <citation type="journal article" date="2015" name="Plant Cell">
        <title>Oil accumulation by the oleaginous diatom Fistulifera solaris as revealed by the genome and transcriptome.</title>
        <authorList>
            <person name="Tanaka T."/>
            <person name="Maeda Y."/>
            <person name="Veluchamy A."/>
            <person name="Tanaka M."/>
            <person name="Abida H."/>
            <person name="Marechal E."/>
            <person name="Bowler C."/>
            <person name="Muto M."/>
            <person name="Sunaga Y."/>
            <person name="Tanaka M."/>
            <person name="Yoshino T."/>
            <person name="Taniguchi T."/>
            <person name="Fukuda Y."/>
            <person name="Nemoto M."/>
            <person name="Matsumoto M."/>
            <person name="Wong P.S."/>
            <person name="Aburatani S."/>
            <person name="Fujibuchi W."/>
        </authorList>
    </citation>
    <scope>NUCLEOTIDE SEQUENCE [LARGE SCALE GENOMIC DNA]</scope>
    <source>
        <strain evidence="1 2">JPCC DA0580</strain>
    </source>
</reference>
<protein>
    <submittedName>
        <fullName evidence="1">Uncharacterized protein</fullName>
    </submittedName>
</protein>
<dbReference type="Proteomes" id="UP000198406">
    <property type="component" value="Unassembled WGS sequence"/>
</dbReference>
<dbReference type="AlphaFoldDB" id="A0A1Z5KGY5"/>
<evidence type="ECO:0000313" key="2">
    <source>
        <dbReference type="Proteomes" id="UP000198406"/>
    </source>
</evidence>
<dbReference type="InParanoid" id="A0A1Z5KGY5"/>
<evidence type="ECO:0000313" key="1">
    <source>
        <dbReference type="EMBL" id="GAX25584.1"/>
    </source>
</evidence>